<evidence type="ECO:0000313" key="5">
    <source>
        <dbReference type="Proteomes" id="UP000242287"/>
    </source>
</evidence>
<feature type="chain" id="PRO_5013174085" description="Transmembrane protein" evidence="3">
    <location>
        <begin position="23"/>
        <end position="341"/>
    </location>
</feature>
<feature type="transmembrane region" description="Helical" evidence="2">
    <location>
        <begin position="147"/>
        <end position="164"/>
    </location>
</feature>
<reference evidence="4 5" key="1">
    <citation type="submission" date="2014-02" db="EMBL/GenBank/DDBJ databases">
        <title>Transposable element dynamics among asymbiotic and ectomycorrhizal Amanita fungi.</title>
        <authorList>
            <consortium name="DOE Joint Genome Institute"/>
            <person name="Hess J."/>
            <person name="Skrede I."/>
            <person name="Wolfe B."/>
            <person name="LaButti K."/>
            <person name="Ohm R.A."/>
            <person name="Grigoriev I.V."/>
            <person name="Pringle A."/>
        </authorList>
    </citation>
    <scope>NUCLEOTIDE SEQUENCE [LARGE SCALE GENOMIC DNA]</scope>
    <source>
        <strain evidence="4 5">SKay4041</strain>
    </source>
</reference>
<evidence type="ECO:0000256" key="2">
    <source>
        <dbReference type="SAM" id="Phobius"/>
    </source>
</evidence>
<sequence length="341" mass="35366">MSLTILRTIPVLFLALTTLTSCAVPGLPKLRRQGHGGSDSDSDSDSDSESESCNGNICSTSRSHTPTSVANIPASTTRTATGTNTSHFSQHTNGSATISATNGNPTKAGQHGADDSGSHKISSGAIAGIVIGIGMNSSLNRLSSSELASIVVGLALLFMLLSRYRNRLRRLRQRPKGFIASDTPVSPDMAQSPFSTPVSTGAFPAAVASLRSTSDPVTDGRGHQYNQHDRESATHTGTPLSSLLLGTAETDALLARNASTIHSNGIGHLPSPYEQQGSGWLAELPSIPTASQSQISSSLTRGSSTLHGEMVAYQKSLRVDGAKGPPTNDAIPTDPPPSYPG</sequence>
<gene>
    <name evidence="4" type="ORF">AMATHDRAFT_2566</name>
</gene>
<dbReference type="AlphaFoldDB" id="A0A2A9NUY0"/>
<keyword evidence="2" id="KW-0472">Membrane</keyword>
<dbReference type="PROSITE" id="PS51257">
    <property type="entry name" value="PROKAR_LIPOPROTEIN"/>
    <property type="match status" value="1"/>
</dbReference>
<feature type="compositionally biased region" description="Acidic residues" evidence="1">
    <location>
        <begin position="40"/>
        <end position="50"/>
    </location>
</feature>
<evidence type="ECO:0008006" key="6">
    <source>
        <dbReference type="Google" id="ProtNLM"/>
    </source>
</evidence>
<dbReference type="EMBL" id="KZ301982">
    <property type="protein sequence ID" value="PFH52087.1"/>
    <property type="molecule type" value="Genomic_DNA"/>
</dbReference>
<proteinExistence type="predicted"/>
<keyword evidence="2" id="KW-1133">Transmembrane helix</keyword>
<feature type="compositionally biased region" description="Polar residues" evidence="1">
    <location>
        <begin position="53"/>
        <end position="75"/>
    </location>
</feature>
<feature type="signal peptide" evidence="3">
    <location>
        <begin position="1"/>
        <end position="22"/>
    </location>
</feature>
<organism evidence="4 5">
    <name type="scientific">Amanita thiersii Skay4041</name>
    <dbReference type="NCBI Taxonomy" id="703135"/>
    <lineage>
        <taxon>Eukaryota</taxon>
        <taxon>Fungi</taxon>
        <taxon>Dikarya</taxon>
        <taxon>Basidiomycota</taxon>
        <taxon>Agaricomycotina</taxon>
        <taxon>Agaricomycetes</taxon>
        <taxon>Agaricomycetidae</taxon>
        <taxon>Agaricales</taxon>
        <taxon>Pluteineae</taxon>
        <taxon>Amanitaceae</taxon>
        <taxon>Amanita</taxon>
    </lineage>
</organism>
<evidence type="ECO:0000256" key="1">
    <source>
        <dbReference type="SAM" id="MobiDB-lite"/>
    </source>
</evidence>
<feature type="region of interest" description="Disordered" evidence="1">
    <location>
        <begin position="210"/>
        <end position="240"/>
    </location>
</feature>
<evidence type="ECO:0000256" key="3">
    <source>
        <dbReference type="SAM" id="SignalP"/>
    </source>
</evidence>
<dbReference type="STRING" id="703135.A0A2A9NUY0"/>
<dbReference type="Proteomes" id="UP000242287">
    <property type="component" value="Unassembled WGS sequence"/>
</dbReference>
<accession>A0A2A9NUY0</accession>
<name>A0A2A9NUY0_9AGAR</name>
<evidence type="ECO:0000313" key="4">
    <source>
        <dbReference type="EMBL" id="PFH52087.1"/>
    </source>
</evidence>
<feature type="compositionally biased region" description="Low complexity" evidence="1">
    <location>
        <begin position="76"/>
        <end position="85"/>
    </location>
</feature>
<feature type="region of interest" description="Disordered" evidence="1">
    <location>
        <begin position="310"/>
        <end position="341"/>
    </location>
</feature>
<protein>
    <recommendedName>
        <fullName evidence="6">Transmembrane protein</fullName>
    </recommendedName>
</protein>
<keyword evidence="3" id="KW-0732">Signal</keyword>
<keyword evidence="5" id="KW-1185">Reference proteome</keyword>
<feature type="compositionally biased region" description="Polar residues" evidence="1">
    <location>
        <begin position="86"/>
        <end position="107"/>
    </location>
</feature>
<feature type="region of interest" description="Disordered" evidence="1">
    <location>
        <begin position="26"/>
        <end position="119"/>
    </location>
</feature>
<feature type="compositionally biased region" description="Basic and acidic residues" evidence="1">
    <location>
        <begin position="218"/>
        <end position="233"/>
    </location>
</feature>
<keyword evidence="2" id="KW-0812">Transmembrane</keyword>